<feature type="compositionally biased region" description="Low complexity" evidence="1">
    <location>
        <begin position="82"/>
        <end position="92"/>
    </location>
</feature>
<organism evidence="3 4">
    <name type="scientific">Digitaria exilis</name>
    <dbReference type="NCBI Taxonomy" id="1010633"/>
    <lineage>
        <taxon>Eukaryota</taxon>
        <taxon>Viridiplantae</taxon>
        <taxon>Streptophyta</taxon>
        <taxon>Embryophyta</taxon>
        <taxon>Tracheophyta</taxon>
        <taxon>Spermatophyta</taxon>
        <taxon>Magnoliopsida</taxon>
        <taxon>Liliopsida</taxon>
        <taxon>Poales</taxon>
        <taxon>Poaceae</taxon>
        <taxon>PACMAD clade</taxon>
        <taxon>Panicoideae</taxon>
        <taxon>Panicodae</taxon>
        <taxon>Paniceae</taxon>
        <taxon>Anthephorinae</taxon>
        <taxon>Digitaria</taxon>
    </lineage>
</organism>
<gene>
    <name evidence="3" type="ORF">HU200_060978</name>
</gene>
<feature type="domain" description="C2 NT-type" evidence="2">
    <location>
        <begin position="7"/>
        <end position="204"/>
    </location>
</feature>
<dbReference type="Pfam" id="PF10358">
    <property type="entry name" value="NT-C2"/>
    <property type="match status" value="1"/>
</dbReference>
<feature type="region of interest" description="Disordered" evidence="1">
    <location>
        <begin position="644"/>
        <end position="676"/>
    </location>
</feature>
<feature type="compositionally biased region" description="Polar residues" evidence="1">
    <location>
        <begin position="207"/>
        <end position="230"/>
    </location>
</feature>
<dbReference type="Gramene" id="Dexi3A01G0035810.1">
    <property type="protein sequence ID" value="Dexi3A01G0035810.1:cds"/>
    <property type="gene ID" value="Dexi3A01G0035810"/>
</dbReference>
<dbReference type="OrthoDB" id="733571at2759"/>
<proteinExistence type="predicted"/>
<dbReference type="InterPro" id="IPR019448">
    <property type="entry name" value="NT-C2"/>
</dbReference>
<keyword evidence="4" id="KW-1185">Reference proteome</keyword>
<evidence type="ECO:0000259" key="2">
    <source>
        <dbReference type="PROSITE" id="PS51840"/>
    </source>
</evidence>
<dbReference type="PANTHER" id="PTHR31182">
    <property type="entry name" value="C2 NT-TYPE DOMAIN-CONTAINING PROTEIN"/>
    <property type="match status" value="1"/>
</dbReference>
<feature type="compositionally biased region" description="Low complexity" evidence="1">
    <location>
        <begin position="654"/>
        <end position="670"/>
    </location>
</feature>
<name>A0A835AFL4_9POAL</name>
<dbReference type="EMBL" id="JACEFO010002583">
    <property type="protein sequence ID" value="KAF8655660.1"/>
    <property type="molecule type" value="Genomic_DNA"/>
</dbReference>
<dbReference type="PANTHER" id="PTHR31182:SF6">
    <property type="entry name" value="EXPRESSED PROTEIN"/>
    <property type="match status" value="1"/>
</dbReference>
<evidence type="ECO:0000313" key="4">
    <source>
        <dbReference type="Proteomes" id="UP000636709"/>
    </source>
</evidence>
<sequence length="790" mass="87254">MVAKMMRWPRPPPARDFRVRLVVRRAESLPSPPPAPLSPEGSPEAEAKVFVEVCWKGPKMSPLSSLRRAQRPPRNQTRKEALPAAGAAATPANIEDDDAVAAAAAPAPTMVAVAWEEEFERDAALTAMSHREATAFQPWDVSFSVVSEPNKMSKGKLVLGTASLNLADYASAAEEEIEIILPLSAPSGATDLAPSLHLTLSLAELKTSPQSPGASQRSVVAPLSPSSGDSVPSGKDEVSVIKVGLRNLKILRDLVSTRRFKKTNCDGTVEKYYVHSDGAEFSCDTDSLDDDLDDAEKDDDLEGSTVRKSFSYGSLQTMNVGALLYAPRIDGDDEGWIHYSHRNSDANYHVEQVPSSTAEEHASIPVRRKRSILPVRWRKTKLPKAKGEPLLKPYGEEGGDDIDYDRRLLTPSDGSVSDGSNGPNSMASVFGDDDFVVGNWELKEVFSRDGHLKLSTQVFFASIDQRSERAAGESACTALVAVIADWFQANQDLMPIRSQFDNLIREGSLEWRKLCENETYRERFPDKHFDLDTVLHSKIRPLTVVPSKSFVGFFHPEGTEDLSGFEFLHGAMSFDNIWDEISRAVECSTGKSTLYIVSWNDHFFVLKVDADAYYIIDTLGERLSEGCNQAYILKFDDSTTIHKVPAEKKEENPESSYLKDSSESSSTEQDSGTDTEECELVLKGKDACKEYIKSFLAAIPIRELQADIKKGLMASTPLHHRLQIEFHYTESCPAEITMPAPFPTFEFCWPEPPSPTPVMEVEVTHLPPMEVMVTHLPPMEVAVTRAVAVV</sequence>
<accession>A0A835AFL4</accession>
<comment type="caution">
    <text evidence="3">The sequence shown here is derived from an EMBL/GenBank/DDBJ whole genome shotgun (WGS) entry which is preliminary data.</text>
</comment>
<feature type="region of interest" description="Disordered" evidence="1">
    <location>
        <begin position="61"/>
        <end position="92"/>
    </location>
</feature>
<reference evidence="3" key="1">
    <citation type="submission" date="2020-07" db="EMBL/GenBank/DDBJ databases">
        <title>Genome sequence and genetic diversity analysis of an under-domesticated orphan crop, white fonio (Digitaria exilis).</title>
        <authorList>
            <person name="Bennetzen J.L."/>
            <person name="Chen S."/>
            <person name="Ma X."/>
            <person name="Wang X."/>
            <person name="Yssel A.E.J."/>
            <person name="Chaluvadi S.R."/>
            <person name="Johnson M."/>
            <person name="Gangashetty P."/>
            <person name="Hamidou F."/>
            <person name="Sanogo M.D."/>
            <person name="Zwaenepoel A."/>
            <person name="Wallace J."/>
            <person name="Van De Peer Y."/>
            <person name="Van Deynze A."/>
        </authorList>
    </citation>
    <scope>NUCLEOTIDE SEQUENCE</scope>
    <source>
        <tissue evidence="3">Leaves</tissue>
    </source>
</reference>
<feature type="region of interest" description="Disordered" evidence="1">
    <location>
        <begin position="207"/>
        <end position="235"/>
    </location>
</feature>
<protein>
    <recommendedName>
        <fullName evidence="2">C2 NT-type domain-containing protein</fullName>
    </recommendedName>
</protein>
<dbReference type="PROSITE" id="PS51840">
    <property type="entry name" value="C2_NT"/>
    <property type="match status" value="1"/>
</dbReference>
<evidence type="ECO:0000313" key="3">
    <source>
        <dbReference type="EMBL" id="KAF8655660.1"/>
    </source>
</evidence>
<dbReference type="AlphaFoldDB" id="A0A835AFL4"/>
<dbReference type="Proteomes" id="UP000636709">
    <property type="component" value="Unassembled WGS sequence"/>
</dbReference>
<evidence type="ECO:0000256" key="1">
    <source>
        <dbReference type="SAM" id="MobiDB-lite"/>
    </source>
</evidence>